<accession>A0A8H4JNQ1</accession>
<organism evidence="1 2">
    <name type="scientific">Fusarium acutatum</name>
    <dbReference type="NCBI Taxonomy" id="78861"/>
    <lineage>
        <taxon>Eukaryota</taxon>
        <taxon>Fungi</taxon>
        <taxon>Dikarya</taxon>
        <taxon>Ascomycota</taxon>
        <taxon>Pezizomycotina</taxon>
        <taxon>Sordariomycetes</taxon>
        <taxon>Hypocreomycetidae</taxon>
        <taxon>Hypocreales</taxon>
        <taxon>Nectriaceae</taxon>
        <taxon>Fusarium</taxon>
        <taxon>Fusarium fujikuroi species complex</taxon>
    </lineage>
</organism>
<dbReference type="AlphaFoldDB" id="A0A8H4JNQ1"/>
<dbReference type="GO" id="GO:0016791">
    <property type="term" value="F:phosphatase activity"/>
    <property type="evidence" value="ECO:0007669"/>
    <property type="project" value="UniProtKB-ARBA"/>
</dbReference>
<dbReference type="PANTHER" id="PTHR43611">
    <property type="entry name" value="ALPHA-D-GLUCOSE 1-PHOSPHATE PHOSPHATASE"/>
    <property type="match status" value="1"/>
</dbReference>
<dbReference type="InterPro" id="IPR023214">
    <property type="entry name" value="HAD_sf"/>
</dbReference>
<evidence type="ECO:0000313" key="2">
    <source>
        <dbReference type="Proteomes" id="UP000536711"/>
    </source>
</evidence>
<dbReference type="SUPFAM" id="SSF56784">
    <property type="entry name" value="HAD-like"/>
    <property type="match status" value="1"/>
</dbReference>
<evidence type="ECO:0008006" key="3">
    <source>
        <dbReference type="Google" id="ProtNLM"/>
    </source>
</evidence>
<evidence type="ECO:0000313" key="1">
    <source>
        <dbReference type="EMBL" id="KAF4436087.1"/>
    </source>
</evidence>
<reference evidence="1 2" key="1">
    <citation type="submission" date="2020-01" db="EMBL/GenBank/DDBJ databases">
        <title>Identification and distribution of gene clusters putatively required for synthesis of sphingolipid metabolism inhibitors in phylogenetically diverse species of the filamentous fungus Fusarium.</title>
        <authorList>
            <person name="Kim H.-S."/>
            <person name="Busman M."/>
            <person name="Brown D.W."/>
            <person name="Divon H."/>
            <person name="Uhlig S."/>
            <person name="Proctor R.H."/>
        </authorList>
    </citation>
    <scope>NUCLEOTIDE SEQUENCE [LARGE SCALE GENOMIC DNA]</scope>
    <source>
        <strain evidence="1 2">NRRL 13308</strain>
    </source>
</reference>
<name>A0A8H4JNQ1_9HYPO</name>
<sequence length="438" mass="49398">MAGPNYTAVVFDLGRVLLHYTTKNTVGLSPSQIASALDSPGWHDYEWGKISEQEAYDKVTRDFNIDLETWTRTLEQMRDGMKANQSLISAIKELKQTYPNVNVFCLSNIPRPEVELLKDEIDSWGIIDQFSTSSDLGGRKPDLAIYRKFLEQARVSASSCIFVEDKVENVTAAQVLGFRGIVFKDNDSLVRVLHNALGDPVSRAQSFLSHNAKKMFCTLSTGQMQPDNYSQLVILQNTGDLSMTIFESIPMADKVQARDKILSNLSPDGLPYCWFSKTRPRFCHCICATVFRFFFVNDWQDKLPGVYDFLCQLLETRAYLHGSRYYESPDWLLYILSDLAARRPSDPNLGKMRGLLIMCIQERMGCNRNILSAAMRVLSAQSLGLKNNRDLETVLEAQQVDGGWELAWLWGYGAKPLKIGSRGVVTAMAMNAIRHAQA</sequence>
<dbReference type="EMBL" id="JAADJF010000157">
    <property type="protein sequence ID" value="KAF4436087.1"/>
    <property type="molecule type" value="Genomic_DNA"/>
</dbReference>
<gene>
    <name evidence="1" type="ORF">FACUT_6659</name>
</gene>
<dbReference type="OrthoDB" id="2012566at2759"/>
<keyword evidence="2" id="KW-1185">Reference proteome</keyword>
<protein>
    <recommendedName>
        <fullName evidence="3">HAD-like protein</fullName>
    </recommendedName>
</protein>
<dbReference type="PANTHER" id="PTHR43611:SF3">
    <property type="entry name" value="FLAVIN MONONUCLEOTIDE HYDROLASE 1, CHLOROPLATIC"/>
    <property type="match status" value="1"/>
</dbReference>
<dbReference type="Gene3D" id="3.40.50.1000">
    <property type="entry name" value="HAD superfamily/HAD-like"/>
    <property type="match status" value="1"/>
</dbReference>
<dbReference type="InterPro" id="IPR006439">
    <property type="entry name" value="HAD-SF_hydro_IA"/>
</dbReference>
<dbReference type="InterPro" id="IPR036412">
    <property type="entry name" value="HAD-like_sf"/>
</dbReference>
<dbReference type="Proteomes" id="UP000536711">
    <property type="component" value="Unassembled WGS sequence"/>
</dbReference>
<dbReference type="Pfam" id="PF00702">
    <property type="entry name" value="Hydrolase"/>
    <property type="match status" value="1"/>
</dbReference>
<dbReference type="NCBIfam" id="TIGR01509">
    <property type="entry name" value="HAD-SF-IA-v3"/>
    <property type="match status" value="1"/>
</dbReference>
<comment type="caution">
    <text evidence="1">The sequence shown here is derived from an EMBL/GenBank/DDBJ whole genome shotgun (WGS) entry which is preliminary data.</text>
</comment>
<proteinExistence type="predicted"/>